<protein>
    <submittedName>
        <fullName evidence="1">Uncharacterized protein</fullName>
    </submittedName>
</protein>
<dbReference type="RefSeq" id="WP_175580846.1">
    <property type="nucleotide sequence ID" value="NZ_FNBI01000004.1"/>
</dbReference>
<proteinExistence type="predicted"/>
<evidence type="ECO:0000313" key="2">
    <source>
        <dbReference type="Proteomes" id="UP000323502"/>
    </source>
</evidence>
<dbReference type="AlphaFoldDB" id="A0A1G7MF45"/>
<organism evidence="1 2">
    <name type="scientific">Sphingomonas carotinifaciens</name>
    <dbReference type="NCBI Taxonomy" id="1166323"/>
    <lineage>
        <taxon>Bacteria</taxon>
        <taxon>Pseudomonadati</taxon>
        <taxon>Pseudomonadota</taxon>
        <taxon>Alphaproteobacteria</taxon>
        <taxon>Sphingomonadales</taxon>
        <taxon>Sphingomonadaceae</taxon>
        <taxon>Sphingomonas</taxon>
    </lineage>
</organism>
<reference evidence="1 2" key="1">
    <citation type="submission" date="2016-10" db="EMBL/GenBank/DDBJ databases">
        <authorList>
            <person name="Varghese N."/>
            <person name="Submissions S."/>
        </authorList>
    </citation>
    <scope>NUCLEOTIDE SEQUENCE [LARGE SCALE GENOMIC DNA]</scope>
    <source>
        <strain evidence="1 2">S7-754</strain>
    </source>
</reference>
<dbReference type="Proteomes" id="UP000323502">
    <property type="component" value="Unassembled WGS sequence"/>
</dbReference>
<dbReference type="EMBL" id="FNBI01000004">
    <property type="protein sequence ID" value="SDF60347.1"/>
    <property type="molecule type" value="Genomic_DNA"/>
</dbReference>
<accession>A0A1G7MF45</accession>
<name>A0A1G7MF45_9SPHN</name>
<sequence length="95" mass="10508">MLEAVRAAWRRIAPDVPFSAATVDQRLVSFYQADEQAKWLFAMRTWLAGFDDRITLSPLYFVGVSLLAIGVAVLTVLGQSLCASRAAPAWALRHD</sequence>
<evidence type="ECO:0000313" key="1">
    <source>
        <dbReference type="EMBL" id="SDF60347.1"/>
    </source>
</evidence>
<keyword evidence="2" id="KW-1185">Reference proteome</keyword>
<gene>
    <name evidence="1" type="ORF">SAMN05216557_104167</name>
</gene>